<dbReference type="Gene3D" id="3.40.50.1000">
    <property type="entry name" value="HAD superfamily/HAD-like"/>
    <property type="match status" value="1"/>
</dbReference>
<dbReference type="InterPro" id="IPR023198">
    <property type="entry name" value="PGP-like_dom2"/>
</dbReference>
<comment type="caution">
    <text evidence="1">The sequence shown here is derived from an EMBL/GenBank/DDBJ whole genome shotgun (WGS) entry which is preliminary data.</text>
</comment>
<dbReference type="SFLD" id="SFLDG01129">
    <property type="entry name" value="C1.5:_HAD__Beta-PGM__Phosphata"/>
    <property type="match status" value="1"/>
</dbReference>
<dbReference type="RefSeq" id="WP_211469630.1">
    <property type="nucleotide sequence ID" value="NZ_JAGSXH010000076.1"/>
</dbReference>
<evidence type="ECO:0000313" key="1">
    <source>
        <dbReference type="EMBL" id="MBS2965271.1"/>
    </source>
</evidence>
<dbReference type="InterPro" id="IPR036412">
    <property type="entry name" value="HAD-like_sf"/>
</dbReference>
<proteinExistence type="predicted"/>
<protein>
    <submittedName>
        <fullName evidence="1">HAD family hydrolase</fullName>
    </submittedName>
</protein>
<dbReference type="InterPro" id="IPR023214">
    <property type="entry name" value="HAD_sf"/>
</dbReference>
<gene>
    <name evidence="1" type="ORF">KGA66_19635</name>
</gene>
<dbReference type="AlphaFoldDB" id="A0A8J8BEK7"/>
<reference evidence="1" key="1">
    <citation type="submission" date="2021-04" db="EMBL/GenBank/DDBJ databases">
        <title>Genome based classification of Actinospica acidithermotolerans sp. nov., an actinobacterium isolated from an Indonesian hot spring.</title>
        <authorList>
            <person name="Kusuma A.B."/>
            <person name="Putra K.E."/>
            <person name="Nafisah S."/>
            <person name="Loh J."/>
            <person name="Nouioui I."/>
            <person name="Goodfellow M."/>
        </authorList>
    </citation>
    <scope>NUCLEOTIDE SEQUENCE</scope>
    <source>
        <strain evidence="1">DSM 45618</strain>
    </source>
</reference>
<organism evidence="1 2">
    <name type="scientific">Actinocrinis puniceicyclus</name>
    <dbReference type="NCBI Taxonomy" id="977794"/>
    <lineage>
        <taxon>Bacteria</taxon>
        <taxon>Bacillati</taxon>
        <taxon>Actinomycetota</taxon>
        <taxon>Actinomycetes</taxon>
        <taxon>Catenulisporales</taxon>
        <taxon>Actinospicaceae</taxon>
        <taxon>Actinocrinis</taxon>
    </lineage>
</organism>
<name>A0A8J8BEK7_9ACTN</name>
<dbReference type="Proteomes" id="UP000677913">
    <property type="component" value="Unassembled WGS sequence"/>
</dbReference>
<dbReference type="SFLD" id="SFLDS00003">
    <property type="entry name" value="Haloacid_Dehalogenase"/>
    <property type="match status" value="1"/>
</dbReference>
<keyword evidence="1" id="KW-0378">Hydrolase</keyword>
<dbReference type="GO" id="GO:0006281">
    <property type="term" value="P:DNA repair"/>
    <property type="evidence" value="ECO:0007669"/>
    <property type="project" value="TreeGrafter"/>
</dbReference>
<dbReference type="PANTHER" id="PTHR43434">
    <property type="entry name" value="PHOSPHOGLYCOLATE PHOSPHATASE"/>
    <property type="match status" value="1"/>
</dbReference>
<dbReference type="NCBIfam" id="TIGR01509">
    <property type="entry name" value="HAD-SF-IA-v3"/>
    <property type="match status" value="1"/>
</dbReference>
<dbReference type="NCBIfam" id="TIGR01549">
    <property type="entry name" value="HAD-SF-IA-v1"/>
    <property type="match status" value="1"/>
</dbReference>
<dbReference type="PRINTS" id="PR00413">
    <property type="entry name" value="HADHALOGNASE"/>
</dbReference>
<dbReference type="Pfam" id="PF00702">
    <property type="entry name" value="Hydrolase"/>
    <property type="match status" value="1"/>
</dbReference>
<dbReference type="SUPFAM" id="SSF56784">
    <property type="entry name" value="HAD-like"/>
    <property type="match status" value="1"/>
</dbReference>
<dbReference type="GO" id="GO:0005829">
    <property type="term" value="C:cytosol"/>
    <property type="evidence" value="ECO:0007669"/>
    <property type="project" value="TreeGrafter"/>
</dbReference>
<accession>A0A8J8BEK7</accession>
<dbReference type="PANTHER" id="PTHR43434:SF16">
    <property type="entry name" value="BLL8046 PROTEIN"/>
    <property type="match status" value="1"/>
</dbReference>
<dbReference type="GO" id="GO:0008967">
    <property type="term" value="F:phosphoglycolate phosphatase activity"/>
    <property type="evidence" value="ECO:0007669"/>
    <property type="project" value="TreeGrafter"/>
</dbReference>
<dbReference type="InterPro" id="IPR006439">
    <property type="entry name" value="HAD-SF_hydro_IA"/>
</dbReference>
<dbReference type="Gene3D" id="1.10.150.240">
    <property type="entry name" value="Putative phosphatase, domain 2"/>
    <property type="match status" value="1"/>
</dbReference>
<evidence type="ECO:0000313" key="2">
    <source>
        <dbReference type="Proteomes" id="UP000677913"/>
    </source>
</evidence>
<keyword evidence="2" id="KW-1185">Reference proteome</keyword>
<dbReference type="InterPro" id="IPR050155">
    <property type="entry name" value="HAD-like_hydrolase_sf"/>
</dbReference>
<dbReference type="EMBL" id="JAGSXH010000076">
    <property type="protein sequence ID" value="MBS2965271.1"/>
    <property type="molecule type" value="Genomic_DNA"/>
</dbReference>
<dbReference type="SFLD" id="SFLDG01135">
    <property type="entry name" value="C1.5.6:_HAD__Beta-PGM__Phospha"/>
    <property type="match status" value="1"/>
</dbReference>
<sequence length="240" mass="25611">MDERETAGAASDGTRVGAVLFDVDGTLVDTAFLHTVAWWQAFRQADRTVAMARIHRAIGMGSDHLLEHLLGPDRDKDADGELSSAHDALFAAHWPNLRPLDGADHLLRACHRRGWRVVLASSAKDAQLSAMRAALDAEAEIDAVTGADDVQSSKPAPDLVQRALERAGVAAHEAVFVGDTRWDVEAAARAGVPCVGMLSGGWSRAELEQAGAVEVYEDPAELLGKLDASILSRPPSPQRA</sequence>